<accession>A0A6B0V9H1</accession>
<dbReference type="EMBL" id="GIFC01016820">
    <property type="protein sequence ID" value="MXU98903.1"/>
    <property type="molecule type" value="Transcribed_RNA"/>
</dbReference>
<name>A0A6B0V9H1_IXORI</name>
<keyword evidence="1" id="KW-0732">Signal</keyword>
<keyword evidence="2" id="KW-0645">Protease</keyword>
<reference evidence="2" key="1">
    <citation type="submission" date="2019-12" db="EMBL/GenBank/DDBJ databases">
        <title>An insight into the sialome of adult female Ixodes ricinus ticks feeding for 6 days.</title>
        <authorList>
            <person name="Perner J."/>
            <person name="Ribeiro J.M.C."/>
        </authorList>
    </citation>
    <scope>NUCLEOTIDE SEQUENCE</scope>
    <source>
        <strain evidence="2">Semi-engorged</strain>
        <tissue evidence="2">Salivary glands</tissue>
    </source>
</reference>
<organism evidence="2">
    <name type="scientific">Ixodes ricinus</name>
    <name type="common">Common tick</name>
    <name type="synonym">Acarus ricinus</name>
    <dbReference type="NCBI Taxonomy" id="34613"/>
    <lineage>
        <taxon>Eukaryota</taxon>
        <taxon>Metazoa</taxon>
        <taxon>Ecdysozoa</taxon>
        <taxon>Arthropoda</taxon>
        <taxon>Chelicerata</taxon>
        <taxon>Arachnida</taxon>
        <taxon>Acari</taxon>
        <taxon>Parasitiformes</taxon>
        <taxon>Ixodida</taxon>
        <taxon>Ixodoidea</taxon>
        <taxon>Ixodidae</taxon>
        <taxon>Ixodinae</taxon>
        <taxon>Ixodes</taxon>
    </lineage>
</organism>
<keyword evidence="2" id="KW-0378">Hydrolase</keyword>
<keyword evidence="2" id="KW-0482">Metalloprotease</keyword>
<dbReference type="GO" id="GO:0008237">
    <property type="term" value="F:metallopeptidase activity"/>
    <property type="evidence" value="ECO:0007669"/>
    <property type="project" value="UniProtKB-KW"/>
</dbReference>
<feature type="chain" id="PRO_5025513248" evidence="1">
    <location>
        <begin position="24"/>
        <end position="377"/>
    </location>
</feature>
<proteinExistence type="predicted"/>
<dbReference type="AlphaFoldDB" id="A0A6B0V9H1"/>
<evidence type="ECO:0000313" key="2">
    <source>
        <dbReference type="EMBL" id="MXU98903.1"/>
    </source>
</evidence>
<protein>
    <submittedName>
        <fullName evidence="2">Putative secreted metalloprotease</fullName>
    </submittedName>
</protein>
<sequence>MKAMNHLKFLLLLTSVCAAPSEGEMPPQQMACSGQADTQPIYLGVFLATDFSFRSCSPYKTDSMLQDYLKAFVGGMALYFQDTSPAIKVSYLGSRNLTEEEERDILGIKENEADTTVKGADAIKALIEVTITENFIGHNKLFLVLTGLNITEEETKHKANGNAVIPTSGGSSDEDYDDYMSLSARSGSKKNVFQNVPGLSQYGSICGMSSAIVQDFGSNFSGIPSAALQVATVLGPKYKGNISRRTCPEYEDRPTKFYGDECYRISNYGDQEKRFDCLEEPIKDAETESMTPKQFYAKYSSWTPCRTSYLGSQECQKSSKSSSKNSKCTISCCPKYKYFKLNLKLGDISAPDGENCDANKICVGGKCVVNTKSTEGK</sequence>
<feature type="signal peptide" evidence="1">
    <location>
        <begin position="1"/>
        <end position="23"/>
    </location>
</feature>
<evidence type="ECO:0000256" key="1">
    <source>
        <dbReference type="SAM" id="SignalP"/>
    </source>
</evidence>
<dbReference type="GO" id="GO:0006508">
    <property type="term" value="P:proteolysis"/>
    <property type="evidence" value="ECO:0007669"/>
    <property type="project" value="UniProtKB-KW"/>
</dbReference>